<reference evidence="6" key="1">
    <citation type="submission" date="2016-11" db="UniProtKB">
        <authorList>
            <consortium name="WormBaseParasite"/>
        </authorList>
    </citation>
    <scope>IDENTIFICATION</scope>
</reference>
<accession>A0A1I7RN52</accession>
<proteinExistence type="predicted"/>
<dbReference type="InterPro" id="IPR012479">
    <property type="entry name" value="SAP30BP"/>
</dbReference>
<evidence type="ECO:0000313" key="6">
    <source>
        <dbReference type="WBParaSite" id="BXY_0213800.1"/>
    </source>
</evidence>
<evidence type="ECO:0000313" key="4">
    <source>
        <dbReference type="Proteomes" id="UP000095284"/>
    </source>
</evidence>
<dbReference type="EMBL" id="CAJFCV020000001">
    <property type="protein sequence ID" value="CAG9087709.1"/>
    <property type="molecule type" value="Genomic_DNA"/>
</dbReference>
<dbReference type="GO" id="GO:0006355">
    <property type="term" value="P:regulation of DNA-templated transcription"/>
    <property type="evidence" value="ECO:0007669"/>
    <property type="project" value="InterPro"/>
</dbReference>
<dbReference type="GO" id="GO:0005634">
    <property type="term" value="C:nucleus"/>
    <property type="evidence" value="ECO:0007669"/>
    <property type="project" value="TreeGrafter"/>
</dbReference>
<dbReference type="Proteomes" id="UP000582659">
    <property type="component" value="Unassembled WGS sequence"/>
</dbReference>
<dbReference type="PANTHER" id="PTHR13464">
    <property type="entry name" value="TRANSCRIPTIONAL REGULATOR PROTEIN HCNGP"/>
    <property type="match status" value="1"/>
</dbReference>
<name>A0A1I7RN52_BURXY</name>
<dbReference type="WBParaSite" id="BXY_0213800.1">
    <property type="protein sequence ID" value="BXY_0213800.1"/>
    <property type="gene ID" value="BXY_0213800"/>
</dbReference>
<dbReference type="OrthoDB" id="5865893at2759"/>
<keyword evidence="5" id="KW-1185">Reference proteome</keyword>
<feature type="region of interest" description="Disordered" evidence="1">
    <location>
        <begin position="1"/>
        <end position="129"/>
    </location>
</feature>
<dbReference type="eggNOG" id="KOG2959">
    <property type="taxonomic scope" value="Eukaryota"/>
</dbReference>
<reference evidence="3" key="2">
    <citation type="submission" date="2020-08" db="EMBL/GenBank/DDBJ databases">
        <authorList>
            <person name="Kikuchi T."/>
        </authorList>
    </citation>
    <scope>NUCLEOTIDE SEQUENCE</scope>
    <source>
        <strain evidence="2">Ka4C1</strain>
    </source>
</reference>
<dbReference type="EMBL" id="CAJFDI010000001">
    <property type="protein sequence ID" value="CAD5211131.1"/>
    <property type="molecule type" value="Genomic_DNA"/>
</dbReference>
<sequence length="218" mass="24905">MDNLLGYASSSSDESDSTPSKKQKLDSPAPSNSSTPLESRQDEPAPRYVEPEAPTRKSFSETPQNKSPSDEEEEAEENRLIAEGGALLAVTSTGGSNCPTPSRESEGENEEINEEITQLPPEPEGEVDPDVEANFHRFFKYKEQRKCDMNKLLTERKDFKNPSMYEKLKEQFDIDEYGSNFDKRKHEFIQFEDEDYYDALSETQAKITEKEQSRRKKV</sequence>
<feature type="compositionally biased region" description="Basic and acidic residues" evidence="1">
    <location>
        <begin position="39"/>
        <end position="59"/>
    </location>
</feature>
<evidence type="ECO:0000313" key="2">
    <source>
        <dbReference type="EMBL" id="CAD5211131.1"/>
    </source>
</evidence>
<organism evidence="4 6">
    <name type="scientific">Bursaphelenchus xylophilus</name>
    <name type="common">Pinewood nematode worm</name>
    <name type="synonym">Aphelenchoides xylophilus</name>
    <dbReference type="NCBI Taxonomy" id="6326"/>
    <lineage>
        <taxon>Eukaryota</taxon>
        <taxon>Metazoa</taxon>
        <taxon>Ecdysozoa</taxon>
        <taxon>Nematoda</taxon>
        <taxon>Chromadorea</taxon>
        <taxon>Rhabditida</taxon>
        <taxon>Tylenchina</taxon>
        <taxon>Tylenchomorpha</taxon>
        <taxon>Aphelenchoidea</taxon>
        <taxon>Aphelenchoididae</taxon>
        <taxon>Bursaphelenchus</taxon>
    </lineage>
</organism>
<dbReference type="Proteomes" id="UP000095284">
    <property type="component" value="Unplaced"/>
</dbReference>
<evidence type="ECO:0000313" key="5">
    <source>
        <dbReference type="Proteomes" id="UP000659654"/>
    </source>
</evidence>
<gene>
    <name evidence="2" type="ORF">BXYJ_LOCUS2275</name>
</gene>
<dbReference type="PANTHER" id="PTHR13464:SF0">
    <property type="entry name" value="SAP30-BINDING PROTEIN"/>
    <property type="match status" value="1"/>
</dbReference>
<feature type="compositionally biased region" description="Polar residues" evidence="1">
    <location>
        <begin position="90"/>
        <end position="102"/>
    </location>
</feature>
<evidence type="ECO:0000256" key="1">
    <source>
        <dbReference type="SAM" id="MobiDB-lite"/>
    </source>
</evidence>
<dbReference type="AlphaFoldDB" id="A0A1I7RN52"/>
<dbReference type="Proteomes" id="UP000659654">
    <property type="component" value="Unassembled WGS sequence"/>
</dbReference>
<evidence type="ECO:0000313" key="3">
    <source>
        <dbReference type="EMBL" id="CAG9087709.1"/>
    </source>
</evidence>
<dbReference type="Pfam" id="PF07818">
    <property type="entry name" value="HCNGP"/>
    <property type="match status" value="1"/>
</dbReference>
<protein>
    <submittedName>
        <fullName evidence="2">(pine wood nematode) hypothetical protein</fullName>
    </submittedName>
</protein>
<feature type="compositionally biased region" description="Polar residues" evidence="1">
    <location>
        <begin position="29"/>
        <end position="38"/>
    </location>
</feature>